<dbReference type="AlphaFoldDB" id="A0A9D1K9K5"/>
<name>A0A9D1K9K5_9FIRM</name>
<protein>
    <recommendedName>
        <fullName evidence="3">ADP-ribose pyrophosphatase</fullName>
    </recommendedName>
</protein>
<dbReference type="SUPFAM" id="SSF55811">
    <property type="entry name" value="Nudix"/>
    <property type="match status" value="1"/>
</dbReference>
<comment type="caution">
    <text evidence="1">The sequence shown here is derived from an EMBL/GenBank/DDBJ whole genome shotgun (WGS) entry which is preliminary data.</text>
</comment>
<dbReference type="Gene3D" id="3.90.79.10">
    <property type="entry name" value="Nucleoside Triphosphate Pyrophosphohydrolase"/>
    <property type="match status" value="1"/>
</dbReference>
<proteinExistence type="predicted"/>
<sequence length="53" mass="6014">MDLKEKKLTSTSIYQGKIIDVYKDTVLLPNGKTSTRELIRHCKASCILAFLDN</sequence>
<gene>
    <name evidence="1" type="ORF">IAD04_00705</name>
</gene>
<accession>A0A9D1K9K5</accession>
<dbReference type="InterPro" id="IPR015797">
    <property type="entry name" value="NUDIX_hydrolase-like_dom_sf"/>
</dbReference>
<dbReference type="Proteomes" id="UP000886893">
    <property type="component" value="Unassembled WGS sequence"/>
</dbReference>
<reference evidence="1" key="2">
    <citation type="journal article" date="2021" name="PeerJ">
        <title>Extensive microbial diversity within the chicken gut microbiome revealed by metagenomics and culture.</title>
        <authorList>
            <person name="Gilroy R."/>
            <person name="Ravi A."/>
            <person name="Getino M."/>
            <person name="Pursley I."/>
            <person name="Horton D.L."/>
            <person name="Alikhan N.F."/>
            <person name="Baker D."/>
            <person name="Gharbi K."/>
            <person name="Hall N."/>
            <person name="Watson M."/>
            <person name="Adriaenssens E.M."/>
            <person name="Foster-Nyarko E."/>
            <person name="Jarju S."/>
            <person name="Secka A."/>
            <person name="Antonio M."/>
            <person name="Oren A."/>
            <person name="Chaudhuri R.R."/>
            <person name="La Ragione R."/>
            <person name="Hildebrand F."/>
            <person name="Pallen M.J."/>
        </authorList>
    </citation>
    <scope>NUCLEOTIDE SEQUENCE</scope>
    <source>
        <strain evidence="1">14508</strain>
    </source>
</reference>
<evidence type="ECO:0000313" key="2">
    <source>
        <dbReference type="Proteomes" id="UP000886893"/>
    </source>
</evidence>
<evidence type="ECO:0008006" key="3">
    <source>
        <dbReference type="Google" id="ProtNLM"/>
    </source>
</evidence>
<organism evidence="1 2">
    <name type="scientific">Candidatus Caccosoma faecigallinarum</name>
    <dbReference type="NCBI Taxonomy" id="2840720"/>
    <lineage>
        <taxon>Bacteria</taxon>
        <taxon>Bacillati</taxon>
        <taxon>Bacillota</taxon>
        <taxon>Bacillota incertae sedis</taxon>
        <taxon>Candidatus Caccosoma</taxon>
    </lineage>
</organism>
<reference evidence="1" key="1">
    <citation type="submission" date="2020-10" db="EMBL/GenBank/DDBJ databases">
        <authorList>
            <person name="Gilroy R."/>
        </authorList>
    </citation>
    <scope>NUCLEOTIDE SEQUENCE</scope>
    <source>
        <strain evidence="1">14508</strain>
    </source>
</reference>
<evidence type="ECO:0000313" key="1">
    <source>
        <dbReference type="EMBL" id="HIT16884.1"/>
    </source>
</evidence>
<dbReference type="EMBL" id="DVKI01000019">
    <property type="protein sequence ID" value="HIT16884.1"/>
    <property type="molecule type" value="Genomic_DNA"/>
</dbReference>